<dbReference type="InterPro" id="IPR034164">
    <property type="entry name" value="Pepsin-like_dom"/>
</dbReference>
<evidence type="ECO:0000256" key="11">
    <source>
        <dbReference type="PIRSR" id="PIRSR601461-1"/>
    </source>
</evidence>
<feature type="domain" description="Peptidase A1" evidence="14">
    <location>
        <begin position="100"/>
        <end position="443"/>
    </location>
</feature>
<keyword evidence="6" id="KW-0064">Aspartyl protease</keyword>
<evidence type="ECO:0000256" key="12">
    <source>
        <dbReference type="SAM" id="MobiDB-lite"/>
    </source>
</evidence>
<dbReference type="GO" id="GO:0004190">
    <property type="term" value="F:aspartic-type endopeptidase activity"/>
    <property type="evidence" value="ECO:0007669"/>
    <property type="project" value="UniProtKB-KW"/>
</dbReference>
<gene>
    <name evidence="15" type="ORF">ILEXP_LOCUS43988</name>
</gene>
<dbReference type="Pfam" id="PF14541">
    <property type="entry name" value="TAXi_C"/>
    <property type="match status" value="1"/>
</dbReference>
<keyword evidence="10" id="KW-0449">Lipoprotein</keyword>
<evidence type="ECO:0000259" key="14">
    <source>
        <dbReference type="PROSITE" id="PS51767"/>
    </source>
</evidence>
<dbReference type="Gene3D" id="2.40.70.10">
    <property type="entry name" value="Acid Proteases"/>
    <property type="match status" value="2"/>
</dbReference>
<evidence type="ECO:0000256" key="13">
    <source>
        <dbReference type="SAM" id="SignalP"/>
    </source>
</evidence>
<feature type="active site" evidence="11">
    <location>
        <position position="118"/>
    </location>
</feature>
<comment type="subcellular location">
    <subcellularLocation>
        <location evidence="1">Cell membrane</location>
        <topology evidence="1">Lipid-anchor</topology>
    </subcellularLocation>
</comment>
<name>A0ABC8U5F7_9AQUA</name>
<dbReference type="PROSITE" id="PS51767">
    <property type="entry name" value="PEPTIDASE_A1"/>
    <property type="match status" value="1"/>
</dbReference>
<dbReference type="EMBL" id="CAUOFW020006314">
    <property type="protein sequence ID" value="CAK9174256.1"/>
    <property type="molecule type" value="Genomic_DNA"/>
</dbReference>
<dbReference type="InterPro" id="IPR032861">
    <property type="entry name" value="TAXi_N"/>
</dbReference>
<feature type="compositionally biased region" description="Pro residues" evidence="12">
    <location>
        <begin position="459"/>
        <end position="470"/>
    </location>
</feature>
<evidence type="ECO:0000313" key="15">
    <source>
        <dbReference type="EMBL" id="CAK9174256.1"/>
    </source>
</evidence>
<feature type="region of interest" description="Disordered" evidence="12">
    <location>
        <begin position="451"/>
        <end position="504"/>
    </location>
</feature>
<feature type="chain" id="PRO_5044758806" description="Peptidase A1 domain-containing protein" evidence="13">
    <location>
        <begin position="23"/>
        <end position="543"/>
    </location>
</feature>
<dbReference type="InterPro" id="IPR032799">
    <property type="entry name" value="TAXi_C"/>
</dbReference>
<dbReference type="Proteomes" id="UP001642360">
    <property type="component" value="Unassembled WGS sequence"/>
</dbReference>
<feature type="signal peptide" evidence="13">
    <location>
        <begin position="1"/>
        <end position="22"/>
    </location>
</feature>
<dbReference type="InterPro" id="IPR001461">
    <property type="entry name" value="Aspartic_peptidase_A1"/>
</dbReference>
<protein>
    <recommendedName>
        <fullName evidence="14">Peptidase A1 domain-containing protein</fullName>
    </recommendedName>
</protein>
<proteinExistence type="inferred from homology"/>
<dbReference type="Pfam" id="PF14543">
    <property type="entry name" value="TAXi_N"/>
    <property type="match status" value="1"/>
</dbReference>
<organism evidence="15 16">
    <name type="scientific">Ilex paraguariensis</name>
    <name type="common">yerba mate</name>
    <dbReference type="NCBI Taxonomy" id="185542"/>
    <lineage>
        <taxon>Eukaryota</taxon>
        <taxon>Viridiplantae</taxon>
        <taxon>Streptophyta</taxon>
        <taxon>Embryophyta</taxon>
        <taxon>Tracheophyta</taxon>
        <taxon>Spermatophyta</taxon>
        <taxon>Magnoliopsida</taxon>
        <taxon>eudicotyledons</taxon>
        <taxon>Gunneridae</taxon>
        <taxon>Pentapetalae</taxon>
        <taxon>asterids</taxon>
        <taxon>campanulids</taxon>
        <taxon>Aquifoliales</taxon>
        <taxon>Aquifoliaceae</taxon>
        <taxon>Ilex</taxon>
    </lineage>
</organism>
<keyword evidence="8" id="KW-0472">Membrane</keyword>
<reference evidence="15 16" key="1">
    <citation type="submission" date="2024-02" db="EMBL/GenBank/DDBJ databases">
        <authorList>
            <person name="Vignale AGUSTIN F."/>
            <person name="Sosa J E."/>
            <person name="Modenutti C."/>
        </authorList>
    </citation>
    <scope>NUCLEOTIDE SEQUENCE [LARGE SCALE GENOMIC DNA]</scope>
</reference>
<evidence type="ECO:0000256" key="2">
    <source>
        <dbReference type="ARBA" id="ARBA00007447"/>
    </source>
</evidence>
<feature type="compositionally biased region" description="Polar residues" evidence="12">
    <location>
        <begin position="491"/>
        <end position="504"/>
    </location>
</feature>
<feature type="active site" evidence="11">
    <location>
        <position position="328"/>
    </location>
</feature>
<evidence type="ECO:0000256" key="7">
    <source>
        <dbReference type="ARBA" id="ARBA00022801"/>
    </source>
</evidence>
<evidence type="ECO:0000256" key="10">
    <source>
        <dbReference type="ARBA" id="ARBA00023288"/>
    </source>
</evidence>
<dbReference type="FunFam" id="2.40.70.10:FF:000014">
    <property type="entry name" value="Aspartyl protease family protein 1"/>
    <property type="match status" value="1"/>
</dbReference>
<dbReference type="GO" id="GO:0005886">
    <property type="term" value="C:plasma membrane"/>
    <property type="evidence" value="ECO:0007669"/>
    <property type="project" value="UniProtKB-SubCell"/>
</dbReference>
<dbReference type="InterPro" id="IPR033121">
    <property type="entry name" value="PEPTIDASE_A1"/>
</dbReference>
<sequence>MGTRFVVTTGLMMCLFIEVCVGATFSSKLIHRFSDEARSFWVSRNGNATWPKHRSLEYFRLLLSSDLKRQRLRLGSQNQLLVPSEGSETSFYGNDLGWLHYTWIDIGTPNASFLVALDAGSDLLWVPCDCIQCAPLSSSYHYMLDRDLSEYSPSKSNTSKRLSCSHQLCEGSPNCKSPKEPCPYIVDYLSENTSSSGYLFQDQLHLASVTGHGPQSSVQASIIIGCGRKQSGSYLDGPAPDGLLGLGPGDISVPSLLAKSGLVPHSFSFCFDKTYSGRIFFGDQGTATQKFTPFAPSEGKYTAYIVEVEHYCVGNSCIKQTGFLAQVDSGSSFTYLPYGIYQKVAMEFDNRVNTRKFGIEGFPYCYEASSQESLNTPSLEVKFATNQSFVIQNPMFQIPHSQGLAVFCLGIQPIDGGIGIIGQNLMMGYRIVFDMENLKLGWSHSNCQDVSDGKKVHLTPPPSDKSPNPLPTNEQQSTPRPHAVAPAVAGRTTSEPSAASSLQIPSGHCTGRGWVWQRRPHRLVQTFCIWDDVKIVRRWDGSL</sequence>
<evidence type="ECO:0000256" key="8">
    <source>
        <dbReference type="ARBA" id="ARBA00023136"/>
    </source>
</evidence>
<keyword evidence="4" id="KW-0645">Protease</keyword>
<keyword evidence="9" id="KW-0325">Glycoprotein</keyword>
<evidence type="ECO:0000256" key="4">
    <source>
        <dbReference type="ARBA" id="ARBA00022670"/>
    </source>
</evidence>
<keyword evidence="7" id="KW-0378">Hydrolase</keyword>
<evidence type="ECO:0000256" key="1">
    <source>
        <dbReference type="ARBA" id="ARBA00004193"/>
    </source>
</evidence>
<evidence type="ECO:0000313" key="16">
    <source>
        <dbReference type="Proteomes" id="UP001642360"/>
    </source>
</evidence>
<dbReference type="PRINTS" id="PR00792">
    <property type="entry name" value="PEPSIN"/>
</dbReference>
<dbReference type="FunFam" id="2.40.70.10:FF:000012">
    <property type="entry name" value="Aspartyl protease family protein 1"/>
    <property type="match status" value="1"/>
</dbReference>
<dbReference type="CDD" id="cd05471">
    <property type="entry name" value="pepsin_like"/>
    <property type="match status" value="1"/>
</dbReference>
<accession>A0ABC8U5F7</accession>
<comment type="similarity">
    <text evidence="2">Belongs to the peptidase A1 family.</text>
</comment>
<evidence type="ECO:0000256" key="5">
    <source>
        <dbReference type="ARBA" id="ARBA00022729"/>
    </source>
</evidence>
<dbReference type="InterPro" id="IPR021109">
    <property type="entry name" value="Peptidase_aspartic_dom_sf"/>
</dbReference>
<dbReference type="PANTHER" id="PTHR13683">
    <property type="entry name" value="ASPARTYL PROTEASES"/>
    <property type="match status" value="1"/>
</dbReference>
<keyword evidence="5 13" id="KW-0732">Signal</keyword>
<keyword evidence="3" id="KW-1003">Cell membrane</keyword>
<evidence type="ECO:0000256" key="6">
    <source>
        <dbReference type="ARBA" id="ARBA00022750"/>
    </source>
</evidence>
<dbReference type="SUPFAM" id="SSF50630">
    <property type="entry name" value="Acid proteases"/>
    <property type="match status" value="1"/>
</dbReference>
<comment type="caution">
    <text evidence="15">The sequence shown here is derived from an EMBL/GenBank/DDBJ whole genome shotgun (WGS) entry which is preliminary data.</text>
</comment>
<evidence type="ECO:0000256" key="9">
    <source>
        <dbReference type="ARBA" id="ARBA00023180"/>
    </source>
</evidence>
<evidence type="ECO:0000256" key="3">
    <source>
        <dbReference type="ARBA" id="ARBA00022475"/>
    </source>
</evidence>
<keyword evidence="16" id="KW-1185">Reference proteome</keyword>
<dbReference type="AlphaFoldDB" id="A0ABC8U5F7"/>
<dbReference type="PANTHER" id="PTHR13683:SF339">
    <property type="entry name" value="PEPTIDASE A1 DOMAIN-CONTAINING PROTEIN"/>
    <property type="match status" value="1"/>
</dbReference>
<dbReference type="GO" id="GO:0006508">
    <property type="term" value="P:proteolysis"/>
    <property type="evidence" value="ECO:0007669"/>
    <property type="project" value="UniProtKB-KW"/>
</dbReference>